<keyword evidence="2" id="KW-1003">Cell membrane</keyword>
<dbReference type="EMBL" id="FOCM01000002">
    <property type="protein sequence ID" value="SEN05673.1"/>
    <property type="molecule type" value="Genomic_DNA"/>
</dbReference>
<feature type="transmembrane region" description="Helical" evidence="6">
    <location>
        <begin position="122"/>
        <end position="142"/>
    </location>
</feature>
<evidence type="ECO:0000256" key="4">
    <source>
        <dbReference type="ARBA" id="ARBA00022989"/>
    </source>
</evidence>
<organism evidence="7 8">
    <name type="scientific">Palleronia pelagia</name>
    <dbReference type="NCBI Taxonomy" id="387096"/>
    <lineage>
        <taxon>Bacteria</taxon>
        <taxon>Pseudomonadati</taxon>
        <taxon>Pseudomonadota</taxon>
        <taxon>Alphaproteobacteria</taxon>
        <taxon>Rhodobacterales</taxon>
        <taxon>Roseobacteraceae</taxon>
        <taxon>Palleronia</taxon>
    </lineage>
</organism>
<keyword evidence="5 6" id="KW-0472">Membrane</keyword>
<accession>A0A1H8DEH4</accession>
<sequence>MPGWLRRVAQVAVAVLLLGLLWRYAGGGEALDRLWQAQPGWLLAAWIALVTQTVLSALRWRLTAAQLGIGMSRGRALSEYLEAQLLNQSIPGGVLGDARRAVRARDQAGMWAAGQSVVIERLAGQVGLFLCLAVGFAATLVVPGRVDWPGWLAVAIALGLLAAALVPPGLAWLARRNDRARAIWRPVAHALLAPQVLRAQLILSFGTALCNLAGFALAARAVGAGLGPIETLTLVPLILLSMLIPLSISGWGLREGAAAVLFPLAGLSASAGLAASVTFGLLLIASALPGVVVLLLRRPTPA</sequence>
<reference evidence="8" key="1">
    <citation type="submission" date="2016-10" db="EMBL/GenBank/DDBJ databases">
        <authorList>
            <person name="Varghese N."/>
            <person name="Submissions S."/>
        </authorList>
    </citation>
    <scope>NUCLEOTIDE SEQUENCE [LARGE SCALE GENOMIC DNA]</scope>
    <source>
        <strain evidence="8">DSM 26893</strain>
    </source>
</reference>
<dbReference type="Pfam" id="PF03706">
    <property type="entry name" value="LPG_synthase_TM"/>
    <property type="match status" value="1"/>
</dbReference>
<evidence type="ECO:0000256" key="5">
    <source>
        <dbReference type="ARBA" id="ARBA00023136"/>
    </source>
</evidence>
<name>A0A1H8DEH4_9RHOB</name>
<dbReference type="PANTHER" id="PTHR40277:SF1">
    <property type="entry name" value="BLL5419 PROTEIN"/>
    <property type="match status" value="1"/>
</dbReference>
<evidence type="ECO:0000256" key="6">
    <source>
        <dbReference type="SAM" id="Phobius"/>
    </source>
</evidence>
<feature type="transmembrane region" description="Helical" evidence="6">
    <location>
        <begin position="148"/>
        <end position="170"/>
    </location>
</feature>
<dbReference type="GO" id="GO:0005886">
    <property type="term" value="C:plasma membrane"/>
    <property type="evidence" value="ECO:0007669"/>
    <property type="project" value="UniProtKB-SubCell"/>
</dbReference>
<evidence type="ECO:0000256" key="3">
    <source>
        <dbReference type="ARBA" id="ARBA00022692"/>
    </source>
</evidence>
<evidence type="ECO:0000256" key="2">
    <source>
        <dbReference type="ARBA" id="ARBA00022475"/>
    </source>
</evidence>
<proteinExistence type="predicted"/>
<feature type="transmembrane region" description="Helical" evidence="6">
    <location>
        <begin position="234"/>
        <end position="253"/>
    </location>
</feature>
<evidence type="ECO:0000313" key="8">
    <source>
        <dbReference type="Proteomes" id="UP000199372"/>
    </source>
</evidence>
<dbReference type="Proteomes" id="UP000199372">
    <property type="component" value="Unassembled WGS sequence"/>
</dbReference>
<feature type="transmembrane region" description="Helical" evidence="6">
    <location>
        <begin position="273"/>
        <end position="296"/>
    </location>
</feature>
<feature type="transmembrane region" description="Helical" evidence="6">
    <location>
        <begin position="40"/>
        <end position="58"/>
    </location>
</feature>
<dbReference type="InterPro" id="IPR022791">
    <property type="entry name" value="L-PG_synthase/AglD"/>
</dbReference>
<dbReference type="AlphaFoldDB" id="A0A1H8DEH4"/>
<protein>
    <submittedName>
        <fullName evidence="7">Uncharacterized membrane protein YbhN, UPF0104 family</fullName>
    </submittedName>
</protein>
<comment type="subcellular location">
    <subcellularLocation>
        <location evidence="1">Cell membrane</location>
        <topology evidence="1">Multi-pass membrane protein</topology>
    </subcellularLocation>
</comment>
<evidence type="ECO:0000313" key="7">
    <source>
        <dbReference type="EMBL" id="SEN05673.1"/>
    </source>
</evidence>
<dbReference type="PANTHER" id="PTHR40277">
    <property type="entry name" value="BLL5419 PROTEIN"/>
    <property type="match status" value="1"/>
</dbReference>
<keyword evidence="8" id="KW-1185">Reference proteome</keyword>
<gene>
    <name evidence="7" type="ORF">SAMN04488011_102313</name>
</gene>
<keyword evidence="4 6" id="KW-1133">Transmembrane helix</keyword>
<evidence type="ECO:0000256" key="1">
    <source>
        <dbReference type="ARBA" id="ARBA00004651"/>
    </source>
</evidence>
<keyword evidence="3 6" id="KW-0812">Transmembrane</keyword>